<gene>
    <name evidence="1" type="primary">tlp</name>
    <name evidence="4" type="ordered locus">Thit_0291</name>
</gene>
<protein>
    <recommendedName>
        <fullName evidence="1">Protein Tlp homolog</fullName>
    </recommendedName>
</protein>
<keyword evidence="2" id="KW-0175">Coiled coil</keyword>
<evidence type="ECO:0000313" key="5">
    <source>
        <dbReference type="Proteomes" id="UP000001552"/>
    </source>
</evidence>
<dbReference type="KEGG" id="tit:Thit_0291"/>
<feature type="region of interest" description="Disordered" evidence="3">
    <location>
        <begin position="1"/>
        <end position="20"/>
    </location>
</feature>
<dbReference type="NCBIfam" id="TIGR03090">
    <property type="entry name" value="SASP_tlp"/>
    <property type="match status" value="1"/>
</dbReference>
<dbReference type="Proteomes" id="UP000001552">
    <property type="component" value="Chromosome"/>
</dbReference>
<dbReference type="OrthoDB" id="1799076at2"/>
<accession>D3T6J7</accession>
<evidence type="ECO:0000256" key="1">
    <source>
        <dbReference type="HAMAP-Rule" id="MF_01506"/>
    </source>
</evidence>
<dbReference type="AlphaFoldDB" id="D3T6J7"/>
<dbReference type="InterPro" id="IPR017524">
    <property type="entry name" value="SASP_thioredoxin-like"/>
</dbReference>
<evidence type="ECO:0000256" key="3">
    <source>
        <dbReference type="SAM" id="MobiDB-lite"/>
    </source>
</evidence>
<dbReference type="eggNOG" id="ENOG50330RR">
    <property type="taxonomic scope" value="Bacteria"/>
</dbReference>
<evidence type="ECO:0000313" key="4">
    <source>
        <dbReference type="EMBL" id="ADD01610.1"/>
    </source>
</evidence>
<dbReference type="HOGENOM" id="CLU_178266_0_0_9"/>
<dbReference type="Pfam" id="PF19824">
    <property type="entry name" value="Tlp"/>
    <property type="match status" value="1"/>
</dbReference>
<keyword evidence="5" id="KW-1185">Reference proteome</keyword>
<dbReference type="RefSeq" id="WP_012994440.1">
    <property type="nucleotide sequence ID" value="NC_013921.1"/>
</dbReference>
<organism evidence="4 5">
    <name type="scientific">Thermoanaerobacter italicus (strain DSM 9252 / Ab9)</name>
    <dbReference type="NCBI Taxonomy" id="580331"/>
    <lineage>
        <taxon>Bacteria</taxon>
        <taxon>Bacillati</taxon>
        <taxon>Bacillota</taxon>
        <taxon>Clostridia</taxon>
        <taxon>Thermoanaerobacterales</taxon>
        <taxon>Thermoanaerobacteraceae</taxon>
        <taxon>Thermoanaerobacter</taxon>
    </lineage>
</organism>
<reference evidence="4" key="1">
    <citation type="submission" date="2010-02" db="EMBL/GenBank/DDBJ databases">
        <title>Complete sequence of Thermoanaerobacter italicus Ab9.</title>
        <authorList>
            <consortium name="US DOE Joint Genome Institute"/>
            <person name="Lucas S."/>
            <person name="Copeland A."/>
            <person name="Lapidus A."/>
            <person name="Cheng J.-F."/>
            <person name="Bruce D."/>
            <person name="Goodwin L."/>
            <person name="Pitluck S."/>
            <person name="Chertkov O."/>
            <person name="Detter J.C."/>
            <person name="Han C."/>
            <person name="Tapia R."/>
            <person name="Land M."/>
            <person name="Hauser L."/>
            <person name="Kyrpides N."/>
            <person name="Mikhailova N."/>
            <person name="Hemme C.L."/>
            <person name="Woyke T."/>
        </authorList>
    </citation>
    <scope>NUCLEOTIDE SEQUENCE [LARGE SCALE GENOMIC DNA]</scope>
    <source>
        <strain evidence="4">Ab9</strain>
    </source>
</reference>
<dbReference type="HAMAP" id="MF_01506">
    <property type="entry name" value="Tlp"/>
    <property type="match status" value="1"/>
</dbReference>
<dbReference type="EMBL" id="CP001936">
    <property type="protein sequence ID" value="ADD01610.1"/>
    <property type="molecule type" value="Genomic_DNA"/>
</dbReference>
<proteinExistence type="inferred from homology"/>
<comment type="similarity">
    <text evidence="1">Belongs to the Tlp family.</text>
</comment>
<feature type="coiled-coil region" evidence="2">
    <location>
        <begin position="21"/>
        <end position="74"/>
    </location>
</feature>
<name>D3T6J7_THEIA</name>
<evidence type="ECO:0000256" key="2">
    <source>
        <dbReference type="SAM" id="Coils"/>
    </source>
</evidence>
<sequence>MAKENDKYTKLPKPDDRSDNVEKLQQMIHDTIENYREAEDYLKLHAEELSPEEIERIKQKNKNRLTSIQNMREEIIDEVHDNDRK</sequence>